<reference evidence="1 2" key="1">
    <citation type="submission" date="2011-08" db="EMBL/GenBank/DDBJ databases">
        <title>The complete genome of Methanofollis liminatans DSM 4140.</title>
        <authorList>
            <consortium name="US DOE Joint Genome Institute (JGI-PGF)"/>
            <person name="Lucas S."/>
            <person name="Han J."/>
            <person name="Lapidus A."/>
            <person name="Bruce D."/>
            <person name="Goodwin L."/>
            <person name="Pitluck S."/>
            <person name="Peters L."/>
            <person name="Kyrpides N."/>
            <person name="Mavromatis K."/>
            <person name="Ivanova N."/>
            <person name="Mikhailova N."/>
            <person name="Lu M."/>
            <person name="Detter J.C."/>
            <person name="Tapia R."/>
            <person name="Han C."/>
            <person name="Land M."/>
            <person name="Hauser L."/>
            <person name="Markowitz V."/>
            <person name="Cheng J.-F."/>
            <person name="Hugenholtz P."/>
            <person name="Woyke T."/>
            <person name="Wu D."/>
            <person name="Spring S."/>
            <person name="Schuler E."/>
            <person name="Brambilla E."/>
            <person name="Klenk H.-P."/>
            <person name="Eisen J.A."/>
        </authorList>
    </citation>
    <scope>NUCLEOTIDE SEQUENCE [LARGE SCALE GENOMIC DNA]</scope>
    <source>
        <strain evidence="1 2">DSM 4140</strain>
    </source>
</reference>
<gene>
    <name evidence="1" type="ORF">Metli_2186</name>
</gene>
<dbReference type="OrthoDB" id="112040at2157"/>
<protein>
    <submittedName>
        <fullName evidence="1">Uncharacterized protein</fullName>
    </submittedName>
</protein>
<dbReference type="NCBIfam" id="NF040494">
    <property type="entry name" value="nitrored_ArsF"/>
    <property type="match status" value="1"/>
</dbReference>
<sequence length="162" mass="18060">MKPRTHMKNYRIAVLALLLVIVSLAVIAAGCLGEEERAADGQSTEVAYTGSNVEKVELFHFYGSNRCTSCIILGDLAEMTVNTYYAEDLESGRLVFSHIDVEVPENREIVERYGPTGSSLWIGIHDENGFHAEELIGPWYLIGSQTRFMSYLKAVIDQQLGQ</sequence>
<evidence type="ECO:0000313" key="2">
    <source>
        <dbReference type="Proteomes" id="UP000005095"/>
    </source>
</evidence>
<dbReference type="EMBL" id="CM001555">
    <property type="protein sequence ID" value="EJG08127.1"/>
    <property type="molecule type" value="Genomic_DNA"/>
</dbReference>
<dbReference type="HOGENOM" id="CLU_128577_0_0_2"/>
<evidence type="ECO:0000313" key="1">
    <source>
        <dbReference type="EMBL" id="EJG08127.1"/>
    </source>
</evidence>
<proteinExistence type="predicted"/>
<dbReference type="RefSeq" id="WP_004040386.1">
    <property type="nucleotide sequence ID" value="NZ_CM001555.1"/>
</dbReference>
<dbReference type="InterPro" id="IPR047698">
    <property type="entry name" value="ArsF-like"/>
</dbReference>
<keyword evidence="2" id="KW-1185">Reference proteome</keyword>
<dbReference type="PROSITE" id="PS51257">
    <property type="entry name" value="PROKAR_LIPOPROTEIN"/>
    <property type="match status" value="1"/>
</dbReference>
<accession>J1L4S4</accession>
<name>J1L4S4_9EURY</name>
<dbReference type="STRING" id="28892.Metli_2186"/>
<dbReference type="AlphaFoldDB" id="J1L4S4"/>
<dbReference type="Proteomes" id="UP000005095">
    <property type="component" value="Chromosome"/>
</dbReference>
<organism evidence="1 2">
    <name type="scientific">Methanofollis liminatans DSM 4140</name>
    <dbReference type="NCBI Taxonomy" id="28892"/>
    <lineage>
        <taxon>Archaea</taxon>
        <taxon>Methanobacteriati</taxon>
        <taxon>Methanobacteriota</taxon>
        <taxon>Stenosarchaea group</taxon>
        <taxon>Methanomicrobia</taxon>
        <taxon>Methanomicrobiales</taxon>
        <taxon>Methanomicrobiaceae</taxon>
        <taxon>Methanofollis</taxon>
    </lineage>
</organism>